<dbReference type="AlphaFoldDB" id="A0A8X7X1H1"/>
<dbReference type="GO" id="GO:0005925">
    <property type="term" value="C:focal adhesion"/>
    <property type="evidence" value="ECO:0007669"/>
    <property type="project" value="UniProtKB-SubCell"/>
</dbReference>
<feature type="region of interest" description="Disordered" evidence="12">
    <location>
        <begin position="141"/>
        <end position="177"/>
    </location>
</feature>
<dbReference type="Pfam" id="PF06297">
    <property type="entry name" value="PET"/>
    <property type="match status" value="1"/>
</dbReference>
<accession>A0A8X7X1H1</accession>
<evidence type="ECO:0000256" key="7">
    <source>
        <dbReference type="ARBA" id="ARBA00022737"/>
    </source>
</evidence>
<dbReference type="InterPro" id="IPR047120">
    <property type="entry name" value="Pk/Esn/Tes"/>
</dbReference>
<evidence type="ECO:0000256" key="3">
    <source>
        <dbReference type="ARBA" id="ARBA00008268"/>
    </source>
</evidence>
<feature type="compositionally biased region" description="Polar residues" evidence="12">
    <location>
        <begin position="41"/>
        <end position="60"/>
    </location>
</feature>
<evidence type="ECO:0000256" key="11">
    <source>
        <dbReference type="PROSITE-ProRule" id="PRU00125"/>
    </source>
</evidence>
<dbReference type="InterPro" id="IPR010442">
    <property type="entry name" value="PET_domain"/>
</dbReference>
<dbReference type="Proteomes" id="UP000886611">
    <property type="component" value="Unassembled WGS sequence"/>
</dbReference>
<dbReference type="InterPro" id="IPR034958">
    <property type="entry name" value="LIM1_Testin"/>
</dbReference>
<evidence type="ECO:0000256" key="6">
    <source>
        <dbReference type="ARBA" id="ARBA00022723"/>
    </source>
</evidence>
<keyword evidence="9" id="KW-0965">Cell junction</keyword>
<evidence type="ECO:0000256" key="2">
    <source>
        <dbReference type="ARBA" id="ARBA00004496"/>
    </source>
</evidence>
<organism evidence="15 16">
    <name type="scientific">Polypterus senegalus</name>
    <name type="common">Senegal bichir</name>
    <dbReference type="NCBI Taxonomy" id="55291"/>
    <lineage>
        <taxon>Eukaryota</taxon>
        <taxon>Metazoa</taxon>
        <taxon>Chordata</taxon>
        <taxon>Craniata</taxon>
        <taxon>Vertebrata</taxon>
        <taxon>Euteleostomi</taxon>
        <taxon>Actinopterygii</taxon>
        <taxon>Polypteriformes</taxon>
        <taxon>Polypteridae</taxon>
        <taxon>Polypterus</taxon>
    </lineage>
</organism>
<dbReference type="InterPro" id="IPR001781">
    <property type="entry name" value="Znf_LIM"/>
</dbReference>
<keyword evidence="7" id="KW-0677">Repeat</keyword>
<dbReference type="InterPro" id="IPR033724">
    <property type="entry name" value="PET_testin"/>
</dbReference>
<name>A0A8X7X1H1_POLSE</name>
<feature type="region of interest" description="Disordered" evidence="12">
    <location>
        <begin position="39"/>
        <end position="69"/>
    </location>
</feature>
<feature type="non-terminal residue" evidence="15">
    <location>
        <position position="478"/>
    </location>
</feature>
<evidence type="ECO:0000256" key="10">
    <source>
        <dbReference type="ARBA" id="ARBA00023038"/>
    </source>
</evidence>
<dbReference type="EMBL" id="JAATIS010005064">
    <property type="protein sequence ID" value="KAG2459840.1"/>
    <property type="molecule type" value="Genomic_DNA"/>
</dbReference>
<keyword evidence="5" id="KW-0963">Cytoplasm</keyword>
<dbReference type="PROSITE" id="PS50023">
    <property type="entry name" value="LIM_DOMAIN_2"/>
    <property type="match status" value="1"/>
</dbReference>
<dbReference type="GO" id="GO:0005737">
    <property type="term" value="C:cytoplasm"/>
    <property type="evidence" value="ECO:0007669"/>
    <property type="project" value="UniProtKB-SubCell"/>
</dbReference>
<dbReference type="CDD" id="cd09829">
    <property type="entry name" value="PET_testin"/>
    <property type="match status" value="1"/>
</dbReference>
<comment type="caution">
    <text evidence="15">The sequence shown here is derived from an EMBL/GenBank/DDBJ whole genome shotgun (WGS) entry which is preliminary data.</text>
</comment>
<keyword evidence="8 11" id="KW-0862">Zinc</keyword>
<evidence type="ECO:0000256" key="12">
    <source>
        <dbReference type="SAM" id="MobiDB-lite"/>
    </source>
</evidence>
<keyword evidence="16" id="KW-1185">Reference proteome</keyword>
<evidence type="ECO:0000256" key="9">
    <source>
        <dbReference type="ARBA" id="ARBA00022949"/>
    </source>
</evidence>
<keyword evidence="6 11" id="KW-0479">Metal-binding</keyword>
<dbReference type="GO" id="GO:0008270">
    <property type="term" value="F:zinc ion binding"/>
    <property type="evidence" value="ECO:0007669"/>
    <property type="project" value="InterPro"/>
</dbReference>
<sequence>MINNIYLSIFLSIYLSRGRLDITDNPGTEKPWAHVFPVSHRPNTVPSTKHTKTTLSCSTTPPRQPRPLPPDSGLDCWEAGPFIPHPEVFQVPDQLVLIAPPGGADKPSSVVAGCPQHPLAATPSPNRAAVVDSMSHGATGKIEEGSTAREAAPKRPGEGTAMSMMAPPGCKQQRRSGRAWNRLSVTTVTPILTNSNIQNINRCAKCRRKICRNCKCGLEDHDVQTTSEEDKKVGRLLEDTKYSSLIAKLKTDDHPLYKRNVVTLTSPVSAKKDVDIKTITYEWAPPVPSQIVAVRYIEMLPKAKQPVFGTEGAVYRKKQMARQLPEHDQDPSKCHELSPNEVKKMEQFVKKYKDEALGVGDIKIPEELEMQVKDKGANDTGNKSTKTVVGAMGDGASTGQKKTIYSCYHCKLNMKEGDPAVYAERAGYDKLWHPACFVCCVCSELLVDLIYFWKKDKLYCGRHYCDSEKPRCGGCDEV</sequence>
<evidence type="ECO:0000313" key="16">
    <source>
        <dbReference type="Proteomes" id="UP000886611"/>
    </source>
</evidence>
<feature type="domain" description="LIM zinc-binding" evidence="13">
    <location>
        <begin position="405"/>
        <end position="470"/>
    </location>
</feature>
<gene>
    <name evidence="15" type="primary">Tes</name>
    <name evidence="15" type="ORF">GTO96_0021521</name>
</gene>
<feature type="non-terminal residue" evidence="15">
    <location>
        <position position="1"/>
    </location>
</feature>
<dbReference type="PANTHER" id="PTHR24211">
    <property type="entry name" value="LIM DOMAIN-CONTAINING PROTEIN"/>
    <property type="match status" value="1"/>
</dbReference>
<dbReference type="Pfam" id="PF00412">
    <property type="entry name" value="LIM"/>
    <property type="match status" value="1"/>
</dbReference>
<evidence type="ECO:0000256" key="5">
    <source>
        <dbReference type="ARBA" id="ARBA00022490"/>
    </source>
</evidence>
<dbReference type="SMART" id="SM00132">
    <property type="entry name" value="LIM"/>
    <property type="match status" value="1"/>
</dbReference>
<comment type="subcellular location">
    <subcellularLocation>
        <location evidence="1">Cell junction</location>
        <location evidence="1">Focal adhesion</location>
    </subcellularLocation>
    <subcellularLocation>
        <location evidence="2">Cytoplasm</location>
    </subcellularLocation>
</comment>
<dbReference type="PROSITE" id="PS51303">
    <property type="entry name" value="PET"/>
    <property type="match status" value="1"/>
</dbReference>
<feature type="domain" description="PET" evidence="14">
    <location>
        <begin position="262"/>
        <end position="369"/>
    </location>
</feature>
<dbReference type="PANTHER" id="PTHR24211:SF1">
    <property type="entry name" value="TESTIN"/>
    <property type="match status" value="1"/>
</dbReference>
<dbReference type="CDD" id="cd09413">
    <property type="entry name" value="LIM1_Testin"/>
    <property type="match status" value="1"/>
</dbReference>
<protein>
    <recommendedName>
        <fullName evidence="4">Testin</fullName>
    </recommendedName>
</protein>
<feature type="compositionally biased region" description="Basic and acidic residues" evidence="12">
    <location>
        <begin position="141"/>
        <end position="157"/>
    </location>
</feature>
<reference evidence="15 16" key="1">
    <citation type="journal article" date="2021" name="Cell">
        <title>Tracing the genetic footprints of vertebrate landing in non-teleost ray-finned fishes.</title>
        <authorList>
            <person name="Bi X."/>
            <person name="Wang K."/>
            <person name="Yang L."/>
            <person name="Pan H."/>
            <person name="Jiang H."/>
            <person name="Wei Q."/>
            <person name="Fang M."/>
            <person name="Yu H."/>
            <person name="Zhu C."/>
            <person name="Cai Y."/>
            <person name="He Y."/>
            <person name="Gan X."/>
            <person name="Zeng H."/>
            <person name="Yu D."/>
            <person name="Zhu Y."/>
            <person name="Jiang H."/>
            <person name="Qiu Q."/>
            <person name="Yang H."/>
            <person name="Zhang Y.E."/>
            <person name="Wang W."/>
            <person name="Zhu M."/>
            <person name="He S."/>
            <person name="Zhang G."/>
        </authorList>
    </citation>
    <scope>NUCLEOTIDE SEQUENCE [LARGE SCALE GENOMIC DNA]</scope>
    <source>
        <strain evidence="15">Bchr_013</strain>
    </source>
</reference>
<keyword evidence="10 11" id="KW-0440">LIM domain</keyword>
<proteinExistence type="inferred from homology"/>
<dbReference type="SUPFAM" id="SSF57716">
    <property type="entry name" value="Glucocorticoid receptor-like (DNA-binding domain)"/>
    <property type="match status" value="1"/>
</dbReference>
<evidence type="ECO:0000259" key="14">
    <source>
        <dbReference type="PROSITE" id="PS51303"/>
    </source>
</evidence>
<evidence type="ECO:0000259" key="13">
    <source>
        <dbReference type="PROSITE" id="PS50023"/>
    </source>
</evidence>
<evidence type="ECO:0000256" key="8">
    <source>
        <dbReference type="ARBA" id="ARBA00022833"/>
    </source>
</evidence>
<evidence type="ECO:0000313" key="15">
    <source>
        <dbReference type="EMBL" id="KAG2459840.1"/>
    </source>
</evidence>
<evidence type="ECO:0000256" key="4">
    <source>
        <dbReference type="ARBA" id="ARBA00019588"/>
    </source>
</evidence>
<evidence type="ECO:0000256" key="1">
    <source>
        <dbReference type="ARBA" id="ARBA00004246"/>
    </source>
</evidence>
<dbReference type="Gene3D" id="2.10.110.10">
    <property type="entry name" value="Cysteine Rich Protein"/>
    <property type="match status" value="1"/>
</dbReference>
<comment type="similarity">
    <text evidence="3">Belongs to the prickle / espinas / testin family.</text>
</comment>
<dbReference type="PROSITE" id="PS00478">
    <property type="entry name" value="LIM_DOMAIN_1"/>
    <property type="match status" value="1"/>
</dbReference>